<evidence type="ECO:0000313" key="1">
    <source>
        <dbReference type="EMBL" id="AKC95858.1"/>
    </source>
</evidence>
<dbReference type="STRING" id="187101.VC03_05110"/>
<dbReference type="SUPFAM" id="SSF160515">
    <property type="entry name" value="YueI-like"/>
    <property type="match status" value="1"/>
</dbReference>
<reference evidence="1 2" key="1">
    <citation type="journal article" date="2012" name="BMC Genomics">
        <title>Genomic sequence analysis and characterization of Sneathia amnii sp. nov.</title>
        <authorList>
            <consortium name="Vaginal Microbiome Consortium (additional members)"/>
            <person name="Harwich M.D.Jr."/>
            <person name="Serrano M.G."/>
            <person name="Fettweis J.M."/>
            <person name="Alves J.M."/>
            <person name="Reimers M.A."/>
            <person name="Buck G.A."/>
            <person name="Jefferson K.K."/>
        </authorList>
    </citation>
    <scope>NUCLEOTIDE SEQUENCE [LARGE SCALE GENOMIC DNA]</scope>
    <source>
        <strain evidence="1 2">SN35</strain>
    </source>
</reference>
<dbReference type="KEGG" id="sns:VC03_05110"/>
<organism evidence="1 2">
    <name type="scientific">Sneathia vaginalis</name>
    <dbReference type="NCBI Taxonomy" id="187101"/>
    <lineage>
        <taxon>Bacteria</taxon>
        <taxon>Fusobacteriati</taxon>
        <taxon>Fusobacteriota</taxon>
        <taxon>Fusobacteriia</taxon>
        <taxon>Fusobacteriales</taxon>
        <taxon>Leptotrichiaceae</taxon>
        <taxon>Sneathia</taxon>
    </lineage>
</organism>
<dbReference type="EMBL" id="CP011280">
    <property type="protein sequence ID" value="AKC95858.1"/>
    <property type="molecule type" value="Genomic_DNA"/>
</dbReference>
<dbReference type="Pfam" id="PF07997">
    <property type="entry name" value="DUF1694"/>
    <property type="match status" value="1"/>
</dbReference>
<dbReference type="Gene3D" id="3.30.1330.30">
    <property type="match status" value="1"/>
</dbReference>
<dbReference type="OrthoDB" id="95278at2"/>
<proteinExistence type="predicted"/>
<dbReference type="PATRIC" id="fig|1069640.6.peg.1010"/>
<dbReference type="HOGENOM" id="CLU_119505_0_0_0"/>
<dbReference type="InterPro" id="IPR012543">
    <property type="entry name" value="DUF1694"/>
</dbReference>
<accession>A0A0E3UV04</accession>
<dbReference type="Proteomes" id="UP000033103">
    <property type="component" value="Chromosome"/>
</dbReference>
<dbReference type="AlphaFoldDB" id="A0A0E3UV04"/>
<dbReference type="InterPro" id="IPR029064">
    <property type="entry name" value="Ribosomal_eL30-like_sf"/>
</dbReference>
<keyword evidence="2" id="KW-1185">Reference proteome</keyword>
<dbReference type="RefSeq" id="WP_046328962.1">
    <property type="nucleotide sequence ID" value="NZ_CAUPIC010000006.1"/>
</dbReference>
<name>A0A0E3UV04_9FUSO</name>
<protein>
    <submittedName>
        <fullName evidence="1">Uncharacterized protein</fullName>
    </submittedName>
</protein>
<gene>
    <name evidence="1" type="ORF">VC03_05110</name>
</gene>
<evidence type="ECO:0000313" key="2">
    <source>
        <dbReference type="Proteomes" id="UP000033103"/>
    </source>
</evidence>
<sequence length="191" mass="22173">MENLENDVLKKLEKERERVGKAFYEKNQFLGIYKERVIVALTKEEVEEKLAYPEVSKALEKKIATKMILSRKVDMKFLKKYIDLAKTYGVSCKIVDGLSYQSDICLVVCADDAVDRKKDPVVKSRLEIIKERGMPIVYYEALGKKISHRYMKIVKKLLPELKDQYMELSFFDKLCGEKCPLEEKLGGKIYG</sequence>